<evidence type="ECO:0000313" key="11">
    <source>
        <dbReference type="EMBL" id="EHM42971.1"/>
    </source>
</evidence>
<evidence type="ECO:0000256" key="8">
    <source>
        <dbReference type="ARBA" id="ARBA00022985"/>
    </source>
</evidence>
<comment type="similarity">
    <text evidence="3">Belongs to the glycosyltransferase 8 family.</text>
</comment>
<evidence type="ECO:0000256" key="9">
    <source>
        <dbReference type="SAM" id="Phobius"/>
    </source>
</evidence>
<dbReference type="Gene3D" id="3.90.550.10">
    <property type="entry name" value="Spore Coat Polysaccharide Biosynthesis Protein SpsA, Chain A"/>
    <property type="match status" value="1"/>
</dbReference>
<proteinExistence type="inferred from homology"/>
<comment type="pathway">
    <text evidence="2">Bacterial outer membrane biogenesis; LPS core biosynthesis.</text>
</comment>
<evidence type="ECO:0000256" key="6">
    <source>
        <dbReference type="ARBA" id="ARBA00022723"/>
    </source>
</evidence>
<dbReference type="PANTHER" id="PTHR13778">
    <property type="entry name" value="GLYCOSYLTRANSFERASE 8 DOMAIN-CONTAINING PROTEIN"/>
    <property type="match status" value="1"/>
</dbReference>
<dbReference type="Pfam" id="PF08437">
    <property type="entry name" value="Glyco_transf_8C"/>
    <property type="match status" value="1"/>
</dbReference>
<dbReference type="InterPro" id="IPR050748">
    <property type="entry name" value="Glycosyltrans_8_dom-fam"/>
</dbReference>
<keyword evidence="6" id="KW-0479">Metal-binding</keyword>
<dbReference type="Pfam" id="PF01501">
    <property type="entry name" value="Glyco_transf_8"/>
    <property type="match status" value="1"/>
</dbReference>
<dbReference type="InterPro" id="IPR029044">
    <property type="entry name" value="Nucleotide-diphossugar_trans"/>
</dbReference>
<feature type="transmembrane region" description="Helical" evidence="9">
    <location>
        <begin position="6"/>
        <end position="25"/>
    </location>
</feature>
<sequence>MTKLFYIVKILIFVNVINIYLKNLIWGSMGHCNYKYDEIMLIKNKLSESKTLNITFCFDNNFAMPCGVAITSVIKNNPNINLHFHLFSEDVSDDSLTRFSKIKGDNVSLTVYKIHGDMYINEKTLTQGLSKATCLRFLAPEIIDSSIERILYLDGDMICLGMLDGLLDLNLENRIAAVVEDLAVTQKKYELQTHLPPIDNYFNAGFMFINTVEWKKNNITEHCFEMINNGTIYKFADQDVLNILLNDKKLVLAREYNRIITLTPLKLLDSEFEFNSIIIHYTTENKPWYTIFESRIFSRYFNASPWSDFRLDEAPTATAFRLKAKKYLKENNYISYIKYYLRYLIKKHQS</sequence>
<feature type="domain" description="Glycosyl transferase family 8 C-terminal" evidence="10">
    <location>
        <begin position="296"/>
        <end position="347"/>
    </location>
</feature>
<evidence type="ECO:0000313" key="12">
    <source>
        <dbReference type="Proteomes" id="UP000005959"/>
    </source>
</evidence>
<keyword evidence="8" id="KW-0448">Lipopolysaccharide biosynthesis</keyword>
<comment type="cofactor">
    <cofactor evidence="1">
        <name>Mg(2+)</name>
        <dbReference type="ChEBI" id="CHEBI:18420"/>
    </cofactor>
</comment>
<evidence type="ECO:0000256" key="7">
    <source>
        <dbReference type="ARBA" id="ARBA00022842"/>
    </source>
</evidence>
<keyword evidence="9" id="KW-0812">Transmembrane</keyword>
<dbReference type="HOGENOM" id="CLU_050833_5_0_6"/>
<dbReference type="SUPFAM" id="SSF53448">
    <property type="entry name" value="Nucleotide-diphospho-sugar transferases"/>
    <property type="match status" value="1"/>
</dbReference>
<dbReference type="GO" id="GO:0008918">
    <property type="term" value="F:lipopolysaccharide 3-alpha-galactosyltransferase activity"/>
    <property type="evidence" value="ECO:0007669"/>
    <property type="project" value="InterPro"/>
</dbReference>
<dbReference type="CDD" id="cd04194">
    <property type="entry name" value="GT8_A4GalT_like"/>
    <property type="match status" value="1"/>
</dbReference>
<protein>
    <submittedName>
        <fullName evidence="11">Glycosyltransferase, family 8</fullName>
    </submittedName>
</protein>
<reference evidence="11 12" key="1">
    <citation type="submission" date="2011-08" db="EMBL/GenBank/DDBJ databases">
        <authorList>
            <person name="Weinstock G."/>
            <person name="Sodergren E."/>
            <person name="Clifton S."/>
            <person name="Fulton L."/>
            <person name="Fulton B."/>
            <person name="Courtney L."/>
            <person name="Fronick C."/>
            <person name="Harrison M."/>
            <person name="Strong C."/>
            <person name="Farmer C."/>
            <person name="Delahaunty K."/>
            <person name="Markovic C."/>
            <person name="Hall O."/>
            <person name="Minx P."/>
            <person name="Tomlinson C."/>
            <person name="Mitreva M."/>
            <person name="Hou S."/>
            <person name="Chen J."/>
            <person name="Wollam A."/>
            <person name="Pepin K.H."/>
            <person name="Johnson M."/>
            <person name="Bhonagiri V."/>
            <person name="Zhang X."/>
            <person name="Suruliraj S."/>
            <person name="Warren W."/>
            <person name="Chinwalla A."/>
            <person name="Mardis E.R."/>
            <person name="Wilson R.K."/>
        </authorList>
    </citation>
    <scope>NUCLEOTIDE SEQUENCE [LARGE SCALE GENOMIC DNA]</scope>
    <source>
        <strain evidence="11 12">ATCC 51873</strain>
    </source>
</reference>
<evidence type="ECO:0000256" key="5">
    <source>
        <dbReference type="ARBA" id="ARBA00022679"/>
    </source>
</evidence>
<name>G9Y648_HAFAL</name>
<evidence type="ECO:0000256" key="3">
    <source>
        <dbReference type="ARBA" id="ARBA00006351"/>
    </source>
</evidence>
<evidence type="ECO:0000256" key="4">
    <source>
        <dbReference type="ARBA" id="ARBA00022676"/>
    </source>
</evidence>
<keyword evidence="4" id="KW-0328">Glycosyltransferase</keyword>
<keyword evidence="9" id="KW-0472">Membrane</keyword>
<keyword evidence="5 11" id="KW-0808">Transferase</keyword>
<keyword evidence="7" id="KW-0460">Magnesium</keyword>
<evidence type="ECO:0000259" key="10">
    <source>
        <dbReference type="Pfam" id="PF08437"/>
    </source>
</evidence>
<evidence type="ECO:0000256" key="2">
    <source>
        <dbReference type="ARBA" id="ARBA00004713"/>
    </source>
</evidence>
<dbReference type="EMBL" id="AGCI01000047">
    <property type="protein sequence ID" value="EHM42971.1"/>
    <property type="molecule type" value="Genomic_DNA"/>
</dbReference>
<evidence type="ECO:0000256" key="1">
    <source>
        <dbReference type="ARBA" id="ARBA00001946"/>
    </source>
</evidence>
<dbReference type="InterPro" id="IPR002495">
    <property type="entry name" value="Glyco_trans_8"/>
</dbReference>
<accession>G9Y648</accession>
<comment type="caution">
    <text evidence="11">The sequence shown here is derived from an EMBL/GenBank/DDBJ whole genome shotgun (WGS) entry which is preliminary data.</text>
</comment>
<dbReference type="GO" id="GO:0046872">
    <property type="term" value="F:metal ion binding"/>
    <property type="evidence" value="ECO:0007669"/>
    <property type="project" value="UniProtKB-KW"/>
</dbReference>
<keyword evidence="9" id="KW-1133">Transmembrane helix</keyword>
<dbReference type="InterPro" id="IPR013645">
    <property type="entry name" value="Glyco_transf_8N"/>
</dbReference>
<dbReference type="AlphaFoldDB" id="G9Y648"/>
<gene>
    <name evidence="11" type="ORF">HMPREF0454_02081</name>
</gene>
<dbReference type="PATRIC" id="fig|1002364.3.peg.1888"/>
<dbReference type="Proteomes" id="UP000005959">
    <property type="component" value="Unassembled WGS sequence"/>
</dbReference>
<dbReference type="PANTHER" id="PTHR13778:SF47">
    <property type="entry name" value="LIPOPOLYSACCHARIDE 1,3-GALACTOSYLTRANSFERASE"/>
    <property type="match status" value="1"/>
</dbReference>
<organism evidence="11 12">
    <name type="scientific">Hafnia alvei ATCC 51873</name>
    <dbReference type="NCBI Taxonomy" id="1002364"/>
    <lineage>
        <taxon>Bacteria</taxon>
        <taxon>Pseudomonadati</taxon>
        <taxon>Pseudomonadota</taxon>
        <taxon>Gammaproteobacteria</taxon>
        <taxon>Enterobacterales</taxon>
        <taxon>Hafniaceae</taxon>
        <taxon>Hafnia</taxon>
    </lineage>
</organism>